<sequence>MFKQVALLDMDSYFASIECAKNPKFRNYPIAVVGNGEKTVVTSANYIAKAFGVKTGMNLKEAKKLCPNVVFVRADFSYYEFTTLKITNIIDKYFPIYKEASIDEFYIALDNVSSPLQRLKDLKDEIYEKLFLTCTIGVGRNPIVAKTACEYAKPNGFFVVDDFEEFSEKIRIELVPGIGTNSSKILKEYHIETLKEFLSNNNLPSLFDKLKYLILKDYTEQEFFKVNLPKSIGHYLTLDKKLENLEEVLEIGKYLLFGLYSKLIRYKMGAKSLSVYLKDSIGKFSISKSLGLYFNDYVFFSKVVEELYRKIYFGRQVNKIGLSLNNLKLLNSLQESLFWDDELKKFEKLINVSNTFFAGFFVLKEKKVAR</sequence>
<dbReference type="GO" id="GO:0005829">
    <property type="term" value="C:cytosol"/>
    <property type="evidence" value="ECO:0007669"/>
    <property type="project" value="TreeGrafter"/>
</dbReference>
<dbReference type="SUPFAM" id="SSF100879">
    <property type="entry name" value="Lesion bypass DNA polymerase (Y-family), little finger domain"/>
    <property type="match status" value="1"/>
</dbReference>
<dbReference type="PANTHER" id="PTHR11076">
    <property type="entry name" value="DNA REPAIR POLYMERASE UMUC / TRANSFERASE FAMILY MEMBER"/>
    <property type="match status" value="1"/>
</dbReference>
<organism evidence="3">
    <name type="scientific">Fervidobacterium nodosum</name>
    <dbReference type="NCBI Taxonomy" id="2424"/>
    <lineage>
        <taxon>Bacteria</taxon>
        <taxon>Thermotogati</taxon>
        <taxon>Thermotogota</taxon>
        <taxon>Thermotogae</taxon>
        <taxon>Thermotogales</taxon>
        <taxon>Fervidobacteriaceae</taxon>
        <taxon>Fervidobacterium</taxon>
    </lineage>
</organism>
<dbReference type="GO" id="GO:0042276">
    <property type="term" value="P:error-prone translesion synthesis"/>
    <property type="evidence" value="ECO:0007669"/>
    <property type="project" value="TreeGrafter"/>
</dbReference>
<evidence type="ECO:0000313" key="3">
    <source>
        <dbReference type="EMBL" id="HHR34090.1"/>
    </source>
</evidence>
<dbReference type="InterPro" id="IPR043502">
    <property type="entry name" value="DNA/RNA_pol_sf"/>
</dbReference>
<gene>
    <name evidence="3" type="ORF">ENM46_03985</name>
</gene>
<protein>
    <submittedName>
        <fullName evidence="3">DNA polymerase IV</fullName>
    </submittedName>
</protein>
<dbReference type="GO" id="GO:0009432">
    <property type="term" value="P:SOS response"/>
    <property type="evidence" value="ECO:0007669"/>
    <property type="project" value="TreeGrafter"/>
</dbReference>
<evidence type="ECO:0000259" key="2">
    <source>
        <dbReference type="PROSITE" id="PS50173"/>
    </source>
</evidence>
<dbReference type="EMBL" id="DRXW01000244">
    <property type="protein sequence ID" value="HHR34090.1"/>
    <property type="molecule type" value="Genomic_DNA"/>
</dbReference>
<dbReference type="GO" id="GO:0003684">
    <property type="term" value="F:damaged DNA binding"/>
    <property type="evidence" value="ECO:0007669"/>
    <property type="project" value="InterPro"/>
</dbReference>
<dbReference type="InterPro" id="IPR001126">
    <property type="entry name" value="UmuC"/>
</dbReference>
<dbReference type="Gene3D" id="3.30.70.270">
    <property type="match status" value="1"/>
</dbReference>
<accession>A0A7C5YE60</accession>
<evidence type="ECO:0000256" key="1">
    <source>
        <dbReference type="ARBA" id="ARBA00010945"/>
    </source>
</evidence>
<dbReference type="InterPro" id="IPR022880">
    <property type="entry name" value="DNApol_IV"/>
</dbReference>
<dbReference type="Pfam" id="PF00817">
    <property type="entry name" value="IMS"/>
    <property type="match status" value="1"/>
</dbReference>
<dbReference type="PROSITE" id="PS50173">
    <property type="entry name" value="UMUC"/>
    <property type="match status" value="1"/>
</dbReference>
<comment type="caution">
    <text evidence="3">The sequence shown here is derived from an EMBL/GenBank/DDBJ whole genome shotgun (WGS) entry which is preliminary data.</text>
</comment>
<feature type="domain" description="UmuC" evidence="2">
    <location>
        <begin position="5"/>
        <end position="179"/>
    </location>
</feature>
<dbReference type="GO" id="GO:0003887">
    <property type="term" value="F:DNA-directed DNA polymerase activity"/>
    <property type="evidence" value="ECO:0007669"/>
    <property type="project" value="InterPro"/>
</dbReference>
<dbReference type="InterPro" id="IPR036775">
    <property type="entry name" value="DNA_pol_Y-fam_lit_finger_sf"/>
</dbReference>
<dbReference type="GO" id="GO:0006281">
    <property type="term" value="P:DNA repair"/>
    <property type="evidence" value="ECO:0007669"/>
    <property type="project" value="InterPro"/>
</dbReference>
<dbReference type="InterPro" id="IPR017961">
    <property type="entry name" value="DNA_pol_Y-fam_little_finger"/>
</dbReference>
<proteinExistence type="inferred from homology"/>
<dbReference type="Pfam" id="PF11799">
    <property type="entry name" value="IMS_C"/>
    <property type="match status" value="1"/>
</dbReference>
<dbReference type="SUPFAM" id="SSF56672">
    <property type="entry name" value="DNA/RNA polymerases"/>
    <property type="match status" value="1"/>
</dbReference>
<reference evidence="3" key="1">
    <citation type="journal article" date="2020" name="mSystems">
        <title>Genome- and Community-Level Interaction Insights into Carbon Utilization and Element Cycling Functions of Hydrothermarchaeota in Hydrothermal Sediment.</title>
        <authorList>
            <person name="Zhou Z."/>
            <person name="Liu Y."/>
            <person name="Xu W."/>
            <person name="Pan J."/>
            <person name="Luo Z.H."/>
            <person name="Li M."/>
        </authorList>
    </citation>
    <scope>NUCLEOTIDE SEQUENCE [LARGE SCALE GENOMIC DNA]</scope>
    <source>
        <strain evidence="3">SpSt-1088</strain>
    </source>
</reference>
<dbReference type="PANTHER" id="PTHR11076:SF33">
    <property type="entry name" value="DNA POLYMERASE KAPPA"/>
    <property type="match status" value="1"/>
</dbReference>
<name>A0A7C5YE60_9BACT</name>
<dbReference type="InterPro" id="IPR043128">
    <property type="entry name" value="Rev_trsase/Diguanyl_cyclase"/>
</dbReference>
<dbReference type="InterPro" id="IPR050116">
    <property type="entry name" value="DNA_polymerase-Y"/>
</dbReference>
<dbReference type="Gene3D" id="3.40.1170.60">
    <property type="match status" value="1"/>
</dbReference>
<dbReference type="CDD" id="cd03586">
    <property type="entry name" value="PolY_Pol_IV_kappa"/>
    <property type="match status" value="1"/>
</dbReference>
<comment type="similarity">
    <text evidence="1">Belongs to the DNA polymerase type-Y family.</text>
</comment>
<dbReference type="AlphaFoldDB" id="A0A7C5YE60"/>